<evidence type="ECO:0000256" key="1">
    <source>
        <dbReference type="ARBA" id="ARBA00022741"/>
    </source>
</evidence>
<evidence type="ECO:0000256" key="2">
    <source>
        <dbReference type="SAM" id="MobiDB-lite"/>
    </source>
</evidence>
<name>A0AAP0N5Q6_LIQFO</name>
<dbReference type="PANTHER" id="PTHR42918:SF9">
    <property type="entry name" value="LYSINE--TRNA LIGASE"/>
    <property type="match status" value="1"/>
</dbReference>
<dbReference type="InterPro" id="IPR004365">
    <property type="entry name" value="NA-bd_OB_tRNA"/>
</dbReference>
<proteinExistence type="predicted"/>
<dbReference type="GO" id="GO:0000166">
    <property type="term" value="F:nucleotide binding"/>
    <property type="evidence" value="ECO:0007669"/>
    <property type="project" value="InterPro"/>
</dbReference>
<feature type="domain" description="OB" evidence="3">
    <location>
        <begin position="169"/>
        <end position="245"/>
    </location>
</feature>
<dbReference type="CDD" id="cd04322">
    <property type="entry name" value="LysRS_N"/>
    <property type="match status" value="1"/>
</dbReference>
<feature type="compositionally biased region" description="Basic and acidic residues" evidence="2">
    <location>
        <begin position="104"/>
        <end position="118"/>
    </location>
</feature>
<dbReference type="GO" id="GO:0000049">
    <property type="term" value="F:tRNA binding"/>
    <property type="evidence" value="ECO:0007669"/>
    <property type="project" value="TreeGrafter"/>
</dbReference>
<organism evidence="4 5">
    <name type="scientific">Liquidambar formosana</name>
    <name type="common">Formosan gum</name>
    <dbReference type="NCBI Taxonomy" id="63359"/>
    <lineage>
        <taxon>Eukaryota</taxon>
        <taxon>Viridiplantae</taxon>
        <taxon>Streptophyta</taxon>
        <taxon>Embryophyta</taxon>
        <taxon>Tracheophyta</taxon>
        <taxon>Spermatophyta</taxon>
        <taxon>Magnoliopsida</taxon>
        <taxon>eudicotyledons</taxon>
        <taxon>Gunneridae</taxon>
        <taxon>Pentapetalae</taxon>
        <taxon>Saxifragales</taxon>
        <taxon>Altingiaceae</taxon>
        <taxon>Liquidambar</taxon>
    </lineage>
</organism>
<comment type="caution">
    <text evidence="4">The sequence shown here is derived from an EMBL/GenBank/DDBJ whole genome shotgun (WGS) entry which is preliminary data.</text>
</comment>
<feature type="region of interest" description="Disordered" evidence="2">
    <location>
        <begin position="74"/>
        <end position="118"/>
    </location>
</feature>
<dbReference type="InterPro" id="IPR044136">
    <property type="entry name" value="Lys-tRNA-ligase_II_N"/>
</dbReference>
<protein>
    <recommendedName>
        <fullName evidence="3">OB domain-containing protein</fullName>
    </recommendedName>
</protein>
<keyword evidence="5" id="KW-1185">Reference proteome</keyword>
<dbReference type="GO" id="GO:0004824">
    <property type="term" value="F:lysine-tRNA ligase activity"/>
    <property type="evidence" value="ECO:0007669"/>
    <property type="project" value="TreeGrafter"/>
</dbReference>
<dbReference type="InterPro" id="IPR012340">
    <property type="entry name" value="NA-bd_OB-fold"/>
</dbReference>
<accession>A0AAP0N5Q6</accession>
<dbReference type="EMBL" id="JBBPBK010000346">
    <property type="protein sequence ID" value="KAK9265640.1"/>
    <property type="molecule type" value="Genomic_DNA"/>
</dbReference>
<dbReference type="GO" id="GO:0006430">
    <property type="term" value="P:lysyl-tRNA aminoacylation"/>
    <property type="evidence" value="ECO:0007669"/>
    <property type="project" value="TreeGrafter"/>
</dbReference>
<dbReference type="Gene3D" id="2.40.50.140">
    <property type="entry name" value="Nucleic acid-binding proteins"/>
    <property type="match status" value="1"/>
</dbReference>
<reference evidence="4 5" key="1">
    <citation type="journal article" date="2024" name="Plant J.">
        <title>Genome sequences and population genomics reveal climatic adaptation and genomic divergence between two closely related sweetgum species.</title>
        <authorList>
            <person name="Xu W.Q."/>
            <person name="Ren C.Q."/>
            <person name="Zhang X.Y."/>
            <person name="Comes H.P."/>
            <person name="Liu X.H."/>
            <person name="Li Y.G."/>
            <person name="Kettle C.J."/>
            <person name="Jalonen R."/>
            <person name="Gaisberger H."/>
            <person name="Ma Y.Z."/>
            <person name="Qiu Y.X."/>
        </authorList>
    </citation>
    <scope>NUCLEOTIDE SEQUENCE [LARGE SCALE GENOMIC DNA]</scope>
    <source>
        <strain evidence="4">Hangzhou</strain>
    </source>
</reference>
<dbReference type="AlphaFoldDB" id="A0AAP0N5Q6"/>
<dbReference type="SUPFAM" id="SSF50249">
    <property type="entry name" value="Nucleic acid-binding proteins"/>
    <property type="match status" value="1"/>
</dbReference>
<sequence>MHPSLDGSFISRVRREMDSHGKTANSVNEATRATQFQFKFRDILILPRNEQQSAALASCPVFHSHPSLASTEKVADFSMDTSSPPEPAASEETLSKNARKREAKIKQKEEERRCKEEDKAAAMAKSKVQRCQLADDEAMDPTQYFENRLKAIAAAKGPYPKFSVSMSIAEIMSKRSSSSKLFFYDLLGGGSKVQVVADARDSDMDEADFSKFHVGVKHGDIVVITGFPGRTIGELSIYPKSFIILSPCLHMMPIQKAGPASDNANLKKTDVWVPGSVRNPEMYNIKNQIKEDVVKVWKGF</sequence>
<evidence type="ECO:0000313" key="4">
    <source>
        <dbReference type="EMBL" id="KAK9265640.1"/>
    </source>
</evidence>
<dbReference type="Proteomes" id="UP001415857">
    <property type="component" value="Unassembled WGS sequence"/>
</dbReference>
<gene>
    <name evidence="4" type="ORF">L1049_001752</name>
</gene>
<dbReference type="Pfam" id="PF01336">
    <property type="entry name" value="tRNA_anti-codon"/>
    <property type="match status" value="1"/>
</dbReference>
<evidence type="ECO:0000313" key="5">
    <source>
        <dbReference type="Proteomes" id="UP001415857"/>
    </source>
</evidence>
<keyword evidence="1" id="KW-0547">Nucleotide-binding</keyword>
<dbReference type="GO" id="GO:0005829">
    <property type="term" value="C:cytosol"/>
    <property type="evidence" value="ECO:0007669"/>
    <property type="project" value="TreeGrafter"/>
</dbReference>
<dbReference type="PANTHER" id="PTHR42918">
    <property type="entry name" value="LYSYL-TRNA SYNTHETASE"/>
    <property type="match status" value="1"/>
</dbReference>
<evidence type="ECO:0000259" key="3">
    <source>
        <dbReference type="Pfam" id="PF01336"/>
    </source>
</evidence>